<dbReference type="EMBL" id="MW250933">
    <property type="protein sequence ID" value="QVX32599.1"/>
    <property type="molecule type" value="mRNA"/>
</dbReference>
<dbReference type="PROSITE" id="PS51015">
    <property type="entry name" value="YDG"/>
    <property type="match status" value="1"/>
</dbReference>
<dbReference type="Pfam" id="PF02182">
    <property type="entry name" value="SAD_SRA"/>
    <property type="match status" value="1"/>
</dbReference>
<dbReference type="SMART" id="SM00184">
    <property type="entry name" value="RING"/>
    <property type="match status" value="1"/>
</dbReference>
<protein>
    <recommendedName>
        <fullName evidence="3">RING-type E3 ubiquitin transferase</fullName>
        <ecNumber evidence="3">2.3.2.27</ecNumber>
    </recommendedName>
</protein>
<name>A0A8E7IXS8_PLADU</name>
<dbReference type="PROSITE" id="PS50053">
    <property type="entry name" value="UBIQUITIN_2"/>
    <property type="match status" value="1"/>
</dbReference>
<evidence type="ECO:0000256" key="12">
    <source>
        <dbReference type="PROSITE-ProRule" id="PRU00175"/>
    </source>
</evidence>
<keyword evidence="4" id="KW-0808">Transferase</keyword>
<sequence length="839" mass="95581">MWIQVRSMDGKKSVRIDNLSKLTKIEDLREILVEHFEAEPKCQRLFYRGKQLVDDHTLFDYNVGLNEIVQILIQKPPPKVETTKTEEKDEKENVDSDKENEEPKNAPQPSSTSEDCKDSTYKVGDIIDLRDDTMGAWFEASIIKVSKSTTTGSASKEKTESSSVLRESTPDVNQNQVEKEKESNDVEMKDESENENSKSENSSSENPKWSCPWEKYSIKDDGCTYHMVWEGEDESEESLTVKSNCIRPRARQKIKFDKIKEGDEVMVNFNYDEPDQRGYWYDAVVTGKKSTRTIKELICTVFIGQDLVPMENCKIQFSDEIFALEKPGDQFNMHDPENSDKSPVKRTNKPECDHCLDNPRRKCKFCACYNCAKKENPDKTLLCDECDMPYHIYCLKPPMESVPDIDEWYCPECKNDDTEVVKAGEKLKESKKKAKMASATNKTNRDWGKGMACVGRTKTCSIVPSNHFGPIPGVEVGTMWKFRVQASEAGVHRPHVAGIAGRSEEGAYSIVLSGGYEDDVDEGDHFMYTGSGGRDLSGNKRTADQSCDQTLTRYNMALARNCHAKLNPKDGATAEDWKKGKPVRVVRNCKGRKHSEYAPEEGNRYDGIYKLLKYYPEKGKSGFIVWRYEFQRDDPTPAPWTKAGKKRMEELGLEMQYPEGYLEAQAEKEKEKEKGTPGKGTPKGEKGKRKRKVIESDDEEEEDKEKEEDVENNNNNKSAKKPKVSYKVPTESADLIKKDDKNRKLWDEAMEATCEGAQKFLAKVEELFACICCQDIVFKPVTTDCAHNICKSCLSRSFKAEVYSCPTCRAELGENYKMPINTTLEKVLLKMFPGYENGR</sequence>
<dbReference type="InterPro" id="IPR001965">
    <property type="entry name" value="Znf_PHD"/>
</dbReference>
<keyword evidence="9" id="KW-0238">DNA-binding</keyword>
<dbReference type="GO" id="GO:0003677">
    <property type="term" value="F:DNA binding"/>
    <property type="evidence" value="ECO:0007669"/>
    <property type="project" value="UniProtKB-KW"/>
</dbReference>
<dbReference type="GO" id="GO:0061630">
    <property type="term" value="F:ubiquitin protein ligase activity"/>
    <property type="evidence" value="ECO:0007669"/>
    <property type="project" value="UniProtKB-EC"/>
</dbReference>
<evidence type="ECO:0000256" key="7">
    <source>
        <dbReference type="ARBA" id="ARBA00022786"/>
    </source>
</evidence>
<dbReference type="InterPro" id="IPR003105">
    <property type="entry name" value="SRA_YDG"/>
</dbReference>
<dbReference type="GO" id="GO:0016567">
    <property type="term" value="P:protein ubiquitination"/>
    <property type="evidence" value="ECO:0007669"/>
    <property type="project" value="TreeGrafter"/>
</dbReference>
<dbReference type="GO" id="GO:0044027">
    <property type="term" value="P:negative regulation of gene expression via chromosomal CpG island methylation"/>
    <property type="evidence" value="ECO:0007669"/>
    <property type="project" value="TreeGrafter"/>
</dbReference>
<evidence type="ECO:0000256" key="8">
    <source>
        <dbReference type="ARBA" id="ARBA00022833"/>
    </source>
</evidence>
<evidence type="ECO:0000259" key="17">
    <source>
        <dbReference type="PROSITE" id="PS50089"/>
    </source>
</evidence>
<feature type="compositionally biased region" description="Acidic residues" evidence="14">
    <location>
        <begin position="696"/>
        <end position="711"/>
    </location>
</feature>
<evidence type="ECO:0000256" key="9">
    <source>
        <dbReference type="ARBA" id="ARBA00023125"/>
    </source>
</evidence>
<dbReference type="Pfam" id="PF12148">
    <property type="entry name" value="TTD"/>
    <property type="match status" value="1"/>
</dbReference>
<comment type="pathway">
    <text evidence="2">Protein modification; protein ubiquitination.</text>
</comment>
<dbReference type="PROSITE" id="PS50016">
    <property type="entry name" value="ZF_PHD_2"/>
    <property type="match status" value="1"/>
</dbReference>
<dbReference type="SMART" id="SM00249">
    <property type="entry name" value="PHD"/>
    <property type="match status" value="1"/>
</dbReference>
<dbReference type="AlphaFoldDB" id="A0A8E7IXS8"/>
<evidence type="ECO:0000256" key="6">
    <source>
        <dbReference type="ARBA" id="ARBA00022771"/>
    </source>
</evidence>
<dbReference type="InterPro" id="IPR017907">
    <property type="entry name" value="Znf_RING_CS"/>
</dbReference>
<feature type="compositionally biased region" description="Basic and acidic residues" evidence="14">
    <location>
        <begin position="81"/>
        <end position="104"/>
    </location>
</feature>
<evidence type="ECO:0000256" key="5">
    <source>
        <dbReference type="ARBA" id="ARBA00022723"/>
    </source>
</evidence>
<dbReference type="FunFam" id="3.30.40.10:FF:000066">
    <property type="entry name" value="E3 ubiquitin-protein ligase UHRF2 isoform X1"/>
    <property type="match status" value="1"/>
</dbReference>
<evidence type="ECO:0000259" key="16">
    <source>
        <dbReference type="PROSITE" id="PS50053"/>
    </source>
</evidence>
<evidence type="ECO:0000313" key="19">
    <source>
        <dbReference type="EMBL" id="QVX32599.1"/>
    </source>
</evidence>
<feature type="region of interest" description="Disordered" evidence="14">
    <location>
        <begin position="79"/>
        <end position="119"/>
    </location>
</feature>
<proteinExistence type="evidence at transcript level"/>
<dbReference type="Pfam" id="PF00628">
    <property type="entry name" value="PHD"/>
    <property type="match status" value="1"/>
</dbReference>
<dbReference type="CDD" id="cd20388">
    <property type="entry name" value="Tudor_UHRF_rpt2"/>
    <property type="match status" value="1"/>
</dbReference>
<feature type="region of interest" description="Disordered" evidence="14">
    <location>
        <begin position="148"/>
        <end position="210"/>
    </location>
</feature>
<feature type="domain" description="PHD-type" evidence="15">
    <location>
        <begin position="365"/>
        <end position="416"/>
    </location>
</feature>
<dbReference type="CDD" id="cd01797">
    <property type="entry name" value="Ubl_UHRF"/>
    <property type="match status" value="1"/>
</dbReference>
<keyword evidence="6 12" id="KW-0863">Zinc-finger</keyword>
<keyword evidence="8" id="KW-0862">Zinc</keyword>
<dbReference type="GO" id="GO:0005634">
    <property type="term" value="C:nucleus"/>
    <property type="evidence" value="ECO:0007669"/>
    <property type="project" value="UniProtKB-SubCell"/>
</dbReference>
<feature type="compositionally biased region" description="Basic and acidic residues" evidence="14">
    <location>
        <begin position="177"/>
        <end position="198"/>
    </location>
</feature>
<feature type="domain" description="RING-type" evidence="17">
    <location>
        <begin position="770"/>
        <end position="809"/>
    </location>
</feature>
<comment type="catalytic activity">
    <reaction evidence="1">
        <text>S-ubiquitinyl-[E2 ubiquitin-conjugating enzyme]-L-cysteine + [acceptor protein]-L-lysine = [E2 ubiquitin-conjugating enzyme]-L-cysteine + N(6)-ubiquitinyl-[acceptor protein]-L-lysine.</text>
        <dbReference type="EC" id="2.3.2.27"/>
    </reaction>
</comment>
<dbReference type="PROSITE" id="PS50089">
    <property type="entry name" value="ZF_RING_2"/>
    <property type="match status" value="1"/>
</dbReference>
<feature type="domain" description="Ubiquitin-like" evidence="16">
    <location>
        <begin position="1"/>
        <end position="78"/>
    </location>
</feature>
<dbReference type="InterPro" id="IPR021991">
    <property type="entry name" value="TTD_dom"/>
</dbReference>
<evidence type="ECO:0000256" key="11">
    <source>
        <dbReference type="ARBA" id="ARBA00023306"/>
    </source>
</evidence>
<evidence type="ECO:0000256" key="13">
    <source>
        <dbReference type="PROSITE-ProRule" id="PRU00358"/>
    </source>
</evidence>
<feature type="compositionally biased region" description="Polar residues" evidence="14">
    <location>
        <begin position="161"/>
        <end position="176"/>
    </location>
</feature>
<feature type="domain" description="YDG" evidence="18">
    <location>
        <begin position="469"/>
        <end position="632"/>
    </location>
</feature>
<evidence type="ECO:0000256" key="2">
    <source>
        <dbReference type="ARBA" id="ARBA00004906"/>
    </source>
</evidence>
<dbReference type="FunFam" id="3.10.20.90:FF:000465">
    <property type="entry name" value="E3 ubiquitin-protein ligase UHRF1-like Protein"/>
    <property type="match status" value="1"/>
</dbReference>
<keyword evidence="10 13" id="KW-0539">Nucleus</keyword>
<dbReference type="GO" id="GO:0008270">
    <property type="term" value="F:zinc ion binding"/>
    <property type="evidence" value="ECO:0007669"/>
    <property type="project" value="UniProtKB-KW"/>
</dbReference>
<evidence type="ECO:0000256" key="10">
    <source>
        <dbReference type="ARBA" id="ARBA00023242"/>
    </source>
</evidence>
<evidence type="ECO:0000256" key="4">
    <source>
        <dbReference type="ARBA" id="ARBA00022679"/>
    </source>
</evidence>
<dbReference type="InterPro" id="IPR001841">
    <property type="entry name" value="Znf_RING"/>
</dbReference>
<feature type="region of interest" description="Disordered" evidence="14">
    <location>
        <begin position="666"/>
        <end position="726"/>
    </location>
</feature>
<accession>A0A8E7IXS8</accession>
<keyword evidence="11" id="KW-0131">Cell cycle</keyword>
<feature type="compositionally biased region" description="Basic and acidic residues" evidence="14">
    <location>
        <begin position="666"/>
        <end position="676"/>
    </location>
</feature>
<keyword evidence="7" id="KW-0833">Ubl conjugation pathway</keyword>
<feature type="region of interest" description="Disordered" evidence="14">
    <location>
        <begin position="328"/>
        <end position="348"/>
    </location>
</feature>
<dbReference type="EC" id="2.3.2.27" evidence="3"/>
<dbReference type="InterPro" id="IPR019787">
    <property type="entry name" value="Znf_PHD-finger"/>
</dbReference>
<dbReference type="FunFam" id="2.30.280.10:FF:000001">
    <property type="entry name" value="E3 ubiquitin-protein ligase UHRF1 isoform 1"/>
    <property type="match status" value="1"/>
</dbReference>
<evidence type="ECO:0000259" key="18">
    <source>
        <dbReference type="PROSITE" id="PS51015"/>
    </source>
</evidence>
<dbReference type="InterPro" id="IPR000626">
    <property type="entry name" value="Ubiquitin-like_dom"/>
</dbReference>
<dbReference type="CDD" id="cd15525">
    <property type="entry name" value="PHD_UHRF1_2"/>
    <property type="match status" value="1"/>
</dbReference>
<dbReference type="InterPro" id="IPR045134">
    <property type="entry name" value="UHRF1/2-like"/>
</dbReference>
<evidence type="ECO:0000256" key="1">
    <source>
        <dbReference type="ARBA" id="ARBA00000900"/>
    </source>
</evidence>
<keyword evidence="5" id="KW-0479">Metal-binding</keyword>
<reference evidence="19" key="1">
    <citation type="journal article" date="2020" name="bioRxiv">
        <title>DNA methylation during development and regeneration of the annelid Platynereis dumerilii.</title>
        <authorList>
            <person name="Planques A."/>
            <person name="Kerner P."/>
            <person name="Ferry L."/>
            <person name="Grunau C."/>
            <person name="Gazave E."/>
            <person name="Vervoort M."/>
        </authorList>
    </citation>
    <scope>NUCLEOTIDE SEQUENCE</scope>
</reference>
<comment type="subcellular location">
    <subcellularLocation>
        <location evidence="13">Nucleus</location>
    </subcellularLocation>
</comment>
<dbReference type="Pfam" id="PF00240">
    <property type="entry name" value="ubiquitin"/>
    <property type="match status" value="1"/>
</dbReference>
<evidence type="ECO:0000259" key="15">
    <source>
        <dbReference type="PROSITE" id="PS50016"/>
    </source>
</evidence>
<dbReference type="PANTHER" id="PTHR14140:SF45">
    <property type="entry name" value="RING-TYPE E3 UBIQUITIN TRANSFERASE"/>
    <property type="match status" value="1"/>
</dbReference>
<dbReference type="PANTHER" id="PTHR14140">
    <property type="entry name" value="E3 UBIQUITIN-PROTEIN LIGASE UHRF-RELATED"/>
    <property type="match status" value="1"/>
</dbReference>
<evidence type="ECO:0000256" key="3">
    <source>
        <dbReference type="ARBA" id="ARBA00012483"/>
    </source>
</evidence>
<dbReference type="PROSITE" id="PS00518">
    <property type="entry name" value="ZF_RING_1"/>
    <property type="match status" value="1"/>
</dbReference>
<organism evidence="19">
    <name type="scientific">Platynereis dumerilii</name>
    <name type="common">Dumeril's clam worm</name>
    <dbReference type="NCBI Taxonomy" id="6359"/>
    <lineage>
        <taxon>Eukaryota</taxon>
        <taxon>Metazoa</taxon>
        <taxon>Spiralia</taxon>
        <taxon>Lophotrochozoa</taxon>
        <taxon>Annelida</taxon>
        <taxon>Polychaeta</taxon>
        <taxon>Errantia</taxon>
        <taxon>Phyllodocida</taxon>
        <taxon>Nereididae</taxon>
        <taxon>Platynereis</taxon>
    </lineage>
</organism>
<evidence type="ECO:0000256" key="14">
    <source>
        <dbReference type="SAM" id="MobiDB-lite"/>
    </source>
</evidence>
<dbReference type="SMART" id="SM00466">
    <property type="entry name" value="SRA"/>
    <property type="match status" value="1"/>
</dbReference>